<sequence length="276" mass="31319">MPSVPFDTEGLDLYQILDINKDATGAQIKKAYRLQALKFHPDKATSDDEKQAFHDKFQRIVFAYGVLSDDKKKARYDRTGSLEDNDLEDDEQTLGELFADMYQSGISKDMVEEDKKNYQGSQEEIDDILEAFEEGEGDMDYVFESVPHSVVPDDEERFASIIENNVDHDTKIYKKFLKSRSAKSKKARKTKADKEAKEAAKMAKELGLDKAKEADGEDALALMIKKRQQGRMDSMIANLEAKYGKGSKGEPSEEDFERMKSRKTKAKTKGSKVSKH</sequence>
<dbReference type="Pfam" id="PF00226">
    <property type="entry name" value="DnaJ"/>
    <property type="match status" value="1"/>
</dbReference>
<dbReference type="Pfam" id="PF23302">
    <property type="entry name" value="HTH_DNAJC9"/>
    <property type="match status" value="1"/>
</dbReference>
<dbReference type="PhylomeDB" id="A0A060SYK4"/>
<feature type="domain" description="J" evidence="2">
    <location>
        <begin position="12"/>
        <end position="80"/>
    </location>
</feature>
<dbReference type="InterPro" id="IPR056453">
    <property type="entry name" value="HTH_DNAJC9"/>
</dbReference>
<dbReference type="InterPro" id="IPR052594">
    <property type="entry name" value="J_domain-containing_protein"/>
</dbReference>
<evidence type="ECO:0000259" key="2">
    <source>
        <dbReference type="PROSITE" id="PS50076"/>
    </source>
</evidence>
<protein>
    <submittedName>
        <fullName evidence="3">ARAD1A17556p</fullName>
    </submittedName>
</protein>
<feature type="compositionally biased region" description="Basic residues" evidence="1">
    <location>
        <begin position="260"/>
        <end position="276"/>
    </location>
</feature>
<dbReference type="InterPro" id="IPR001623">
    <property type="entry name" value="DnaJ_domain"/>
</dbReference>
<reference evidence="3" key="2">
    <citation type="submission" date="2014-06" db="EMBL/GenBank/DDBJ databases">
        <title>The complete genome of Blastobotrys (Arxula) adeninivorans LS3 - a yeast of biotechnological interest.</title>
        <authorList>
            <person name="Kunze G."/>
            <person name="Gaillardin C."/>
            <person name="Czernicka M."/>
            <person name="Durrens P."/>
            <person name="Martin T."/>
            <person name="Boer E."/>
            <person name="Gabaldon T."/>
            <person name="Cruz J."/>
            <person name="Talla E."/>
            <person name="Marck C."/>
            <person name="Goffeau A."/>
            <person name="Barbe V."/>
            <person name="Baret P."/>
            <person name="Baronian K."/>
            <person name="Beier S."/>
            <person name="Bleykasten C."/>
            <person name="Bode R."/>
            <person name="Casaregola S."/>
            <person name="Despons L."/>
            <person name="Fairhead C."/>
            <person name="Giersberg M."/>
            <person name="Gierski P."/>
            <person name="Hahnel U."/>
            <person name="Hartmann A."/>
            <person name="Jankowska D."/>
            <person name="Jubin C."/>
            <person name="Jung P."/>
            <person name="Lafontaine I."/>
            <person name="Leh-Louis V."/>
            <person name="Lemaire M."/>
            <person name="Marcet-Houben M."/>
            <person name="Mascher M."/>
            <person name="Morel G."/>
            <person name="Richard G.-F."/>
            <person name="Riechen J."/>
            <person name="Sacerdot C."/>
            <person name="Sarkar A."/>
            <person name="Savel G."/>
            <person name="Schacherer J."/>
            <person name="Sherman D."/>
            <person name="Straub M.-L."/>
            <person name="Stein N."/>
            <person name="Thierry A."/>
            <person name="Trautwein-Schult A."/>
            <person name="Westhof E."/>
            <person name="Worch S."/>
            <person name="Dujon B."/>
            <person name="Souciet J.-L."/>
            <person name="Wincker P."/>
            <person name="Scholz U."/>
            <person name="Neuveglise N."/>
        </authorList>
    </citation>
    <scope>NUCLEOTIDE SEQUENCE</scope>
    <source>
        <strain evidence="3">LS3</strain>
    </source>
</reference>
<gene>
    <name evidence="3" type="ORF">GNLVRS02_ARAD1A17556g</name>
</gene>
<dbReference type="EMBL" id="HG937691">
    <property type="protein sequence ID" value="CDP33788.1"/>
    <property type="molecule type" value="Genomic_DNA"/>
</dbReference>
<evidence type="ECO:0000313" key="3">
    <source>
        <dbReference type="EMBL" id="CDP33788.1"/>
    </source>
</evidence>
<reference evidence="3" key="1">
    <citation type="submission" date="2014-02" db="EMBL/GenBank/DDBJ databases">
        <authorList>
            <person name="Genoscope - CEA"/>
        </authorList>
    </citation>
    <scope>NUCLEOTIDE SEQUENCE</scope>
    <source>
        <strain evidence="3">LS3</strain>
    </source>
</reference>
<proteinExistence type="predicted"/>
<dbReference type="SUPFAM" id="SSF46565">
    <property type="entry name" value="Chaperone J-domain"/>
    <property type="match status" value="1"/>
</dbReference>
<dbReference type="PROSITE" id="PS50076">
    <property type="entry name" value="DNAJ_2"/>
    <property type="match status" value="1"/>
</dbReference>
<dbReference type="PRINTS" id="PR00625">
    <property type="entry name" value="JDOMAIN"/>
</dbReference>
<organism evidence="3">
    <name type="scientific">Blastobotrys adeninivorans</name>
    <name type="common">Yeast</name>
    <name type="synonym">Arxula adeninivorans</name>
    <dbReference type="NCBI Taxonomy" id="409370"/>
    <lineage>
        <taxon>Eukaryota</taxon>
        <taxon>Fungi</taxon>
        <taxon>Dikarya</taxon>
        <taxon>Ascomycota</taxon>
        <taxon>Saccharomycotina</taxon>
        <taxon>Dipodascomycetes</taxon>
        <taxon>Dipodascales</taxon>
        <taxon>Trichomonascaceae</taxon>
        <taxon>Blastobotrys</taxon>
    </lineage>
</organism>
<dbReference type="PANTHER" id="PTHR44144">
    <property type="entry name" value="DNAJ HOMOLOG SUBFAMILY C MEMBER 9"/>
    <property type="match status" value="1"/>
</dbReference>
<dbReference type="GO" id="GO:0005737">
    <property type="term" value="C:cytoplasm"/>
    <property type="evidence" value="ECO:0007669"/>
    <property type="project" value="TreeGrafter"/>
</dbReference>
<dbReference type="InterPro" id="IPR036869">
    <property type="entry name" value="J_dom_sf"/>
</dbReference>
<dbReference type="CDD" id="cd06257">
    <property type="entry name" value="DnaJ"/>
    <property type="match status" value="1"/>
</dbReference>
<dbReference type="PANTHER" id="PTHR44144:SF1">
    <property type="entry name" value="DNAJ HOMOLOG SUBFAMILY C MEMBER 9"/>
    <property type="match status" value="1"/>
</dbReference>
<feature type="region of interest" description="Disordered" evidence="1">
    <location>
        <begin position="239"/>
        <end position="276"/>
    </location>
</feature>
<dbReference type="AlphaFoldDB" id="A0A060SYK4"/>
<dbReference type="Gene3D" id="1.10.287.110">
    <property type="entry name" value="DnaJ domain"/>
    <property type="match status" value="1"/>
</dbReference>
<accession>A0A060SYK4</accession>
<dbReference type="SMART" id="SM00271">
    <property type="entry name" value="DnaJ"/>
    <property type="match status" value="1"/>
</dbReference>
<dbReference type="GO" id="GO:0005634">
    <property type="term" value="C:nucleus"/>
    <property type="evidence" value="ECO:0007669"/>
    <property type="project" value="TreeGrafter"/>
</dbReference>
<evidence type="ECO:0000256" key="1">
    <source>
        <dbReference type="SAM" id="MobiDB-lite"/>
    </source>
</evidence>
<name>A0A060SYK4_BLAAD</name>
<dbReference type="GO" id="GO:0031072">
    <property type="term" value="F:heat shock protein binding"/>
    <property type="evidence" value="ECO:0007669"/>
    <property type="project" value="TreeGrafter"/>
</dbReference>